<dbReference type="STRING" id="1817863.A2Y62_15290"/>
<name>A0A1F5VKT4_9BACT</name>
<protein>
    <recommendedName>
        <fullName evidence="1">Polysaccharide pyruvyl transferase domain-containing protein</fullName>
    </recommendedName>
</protein>
<accession>A0A1F5VKT4</accession>
<dbReference type="Proteomes" id="UP000178943">
    <property type="component" value="Unassembled WGS sequence"/>
</dbReference>
<proteinExistence type="predicted"/>
<dbReference type="PANTHER" id="PTHR36836">
    <property type="entry name" value="COLANIC ACID BIOSYNTHESIS PROTEIN WCAK"/>
    <property type="match status" value="1"/>
</dbReference>
<evidence type="ECO:0000313" key="2">
    <source>
        <dbReference type="EMBL" id="OGF64036.1"/>
    </source>
</evidence>
<dbReference type="InterPro" id="IPR007345">
    <property type="entry name" value="Polysacch_pyruvyl_Trfase"/>
</dbReference>
<reference evidence="2 3" key="1">
    <citation type="journal article" date="2016" name="Nat. Commun.">
        <title>Thousands of microbial genomes shed light on interconnected biogeochemical processes in an aquifer system.</title>
        <authorList>
            <person name="Anantharaman K."/>
            <person name="Brown C.T."/>
            <person name="Hug L.A."/>
            <person name="Sharon I."/>
            <person name="Castelle C.J."/>
            <person name="Probst A.J."/>
            <person name="Thomas B.C."/>
            <person name="Singh A."/>
            <person name="Wilkins M.J."/>
            <person name="Karaoz U."/>
            <person name="Brodie E.L."/>
            <person name="Williams K.H."/>
            <person name="Hubbard S.S."/>
            <person name="Banfield J.F."/>
        </authorList>
    </citation>
    <scope>NUCLEOTIDE SEQUENCE [LARGE SCALE GENOMIC DNA]</scope>
</reference>
<dbReference type="AlphaFoldDB" id="A0A1F5VKT4"/>
<comment type="caution">
    <text evidence="2">The sequence shown here is derived from an EMBL/GenBank/DDBJ whole genome shotgun (WGS) entry which is preliminary data.</text>
</comment>
<dbReference type="Pfam" id="PF04230">
    <property type="entry name" value="PS_pyruv_trans"/>
    <property type="match status" value="1"/>
</dbReference>
<evidence type="ECO:0000313" key="3">
    <source>
        <dbReference type="Proteomes" id="UP000178943"/>
    </source>
</evidence>
<gene>
    <name evidence="2" type="ORF">A2Y62_15290</name>
</gene>
<feature type="domain" description="Polysaccharide pyruvyl transferase" evidence="1">
    <location>
        <begin position="15"/>
        <end position="309"/>
    </location>
</feature>
<dbReference type="PANTHER" id="PTHR36836:SF1">
    <property type="entry name" value="COLANIC ACID BIOSYNTHESIS PROTEIN WCAK"/>
    <property type="match status" value="1"/>
</dbReference>
<sequence length="373" mass="42925">MINKALLMGASGKGNYGDELLAWTTVNLLKSVNPDIEGIVLSYNPIISGDFFLHEHFEYASYYHYFPSLKYPRSFLFFRSIKKFKEYDVAIFPGGGFLYDYSLSALLSWYRRFLALNKIKVPIVLLGVGIGPLRTSMSRFLAGKILNLCKLVIVRDKMSYDVSKAVSPHSPGIQLGADLNIFFSRFAEFAVEKKSKSKRCVVMPRVWPYQYTRKYVDSTVQSFAKLISIARDYFSLDSVEFVPMHRFDDAALCQKISSKIFVNNAVYKIRNFKDLLSPLSMTNMVIAMRYHGLLLSLLAHKPMVAIAYDEKITSLMNEFNRKENTISWDDFNNLNEEAIIKCFETVRKDKLKDVPDLIAEKQNRMMAHVKELF</sequence>
<organism evidence="2 3">
    <name type="scientific">Candidatus Fischerbacteria bacterium RBG_13_37_8</name>
    <dbReference type="NCBI Taxonomy" id="1817863"/>
    <lineage>
        <taxon>Bacteria</taxon>
        <taxon>Candidatus Fischeribacteriota</taxon>
    </lineage>
</organism>
<evidence type="ECO:0000259" key="1">
    <source>
        <dbReference type="Pfam" id="PF04230"/>
    </source>
</evidence>
<dbReference type="EMBL" id="MFGW01000141">
    <property type="protein sequence ID" value="OGF64036.1"/>
    <property type="molecule type" value="Genomic_DNA"/>
</dbReference>